<dbReference type="GO" id="GO:0004197">
    <property type="term" value="F:cysteine-type endopeptidase activity"/>
    <property type="evidence" value="ECO:0007669"/>
    <property type="project" value="InterPro"/>
</dbReference>
<protein>
    <submittedName>
        <fullName evidence="11">Caspase-8-like</fullName>
    </submittedName>
</protein>
<feature type="domain" description="Caspase family p20" evidence="9">
    <location>
        <begin position="1"/>
        <end position="71"/>
    </location>
</feature>
<proteinExistence type="inferred from homology"/>
<sequence>MLKKESKNSDHAARHSFILIILSHGTNDAVYGTDMKKLSIPAITDLFNGKNCPFLVDKPKLFFIQACQGKNFDKGSGDTKADGDLAEYFSRLEMAGRPKERTDSSDVSVPTMADILVAMATTPDYVSWRNESLGTWFIIALVYAISKYAHKDDISQILTKVNNLVSKGETAREKFRQVSQWRSSLRKGFYFFPGLHQS</sequence>
<dbReference type="PANTHER" id="PTHR47901">
    <property type="entry name" value="CASPASE RECRUITMENT DOMAIN-CONTAINING PROTEIN 18"/>
    <property type="match status" value="1"/>
</dbReference>
<dbReference type="PROSITE" id="PS01121">
    <property type="entry name" value="CASPASE_HIS"/>
    <property type="match status" value="1"/>
</dbReference>
<evidence type="ECO:0000313" key="10">
    <source>
        <dbReference type="Proteomes" id="UP000085678"/>
    </source>
</evidence>
<dbReference type="GeneID" id="106168208"/>
<dbReference type="AlphaFoldDB" id="A0A1S3IWR4"/>
<dbReference type="InterPro" id="IPR001309">
    <property type="entry name" value="Pept_C14_p20"/>
</dbReference>
<dbReference type="PROSITE" id="PS50208">
    <property type="entry name" value="CASPASE_P20"/>
    <property type="match status" value="1"/>
</dbReference>
<gene>
    <name evidence="11" type="primary">LOC106168208</name>
</gene>
<dbReference type="RefSeq" id="XP_013402632.1">
    <property type="nucleotide sequence ID" value="XM_013547178.1"/>
</dbReference>
<reference evidence="11" key="1">
    <citation type="submission" date="2025-08" db="UniProtKB">
        <authorList>
            <consortium name="RefSeq"/>
        </authorList>
    </citation>
    <scope>IDENTIFICATION</scope>
    <source>
        <tissue evidence="11">Gonads</tissue>
    </source>
</reference>
<keyword evidence="4" id="KW-0378">Hydrolase</keyword>
<evidence type="ECO:0000313" key="11">
    <source>
        <dbReference type="RefSeq" id="XP_013402632.1"/>
    </source>
</evidence>
<dbReference type="SMART" id="SM00115">
    <property type="entry name" value="CASc"/>
    <property type="match status" value="1"/>
</dbReference>
<evidence type="ECO:0000256" key="5">
    <source>
        <dbReference type="ARBA" id="ARBA00022807"/>
    </source>
</evidence>
<dbReference type="InParanoid" id="A0A1S3IWR4"/>
<comment type="similarity">
    <text evidence="1 7">Belongs to the peptidase C14A family.</text>
</comment>
<keyword evidence="10" id="KW-1185">Reference proteome</keyword>
<dbReference type="GO" id="GO:0006508">
    <property type="term" value="P:proteolysis"/>
    <property type="evidence" value="ECO:0007669"/>
    <property type="project" value="UniProtKB-KW"/>
</dbReference>
<dbReference type="InterPro" id="IPR033139">
    <property type="entry name" value="Caspase_cys_AS"/>
</dbReference>
<dbReference type="PANTHER" id="PTHR47901:SF8">
    <property type="entry name" value="CASPASE-3"/>
    <property type="match status" value="1"/>
</dbReference>
<evidence type="ECO:0000256" key="7">
    <source>
        <dbReference type="RuleBase" id="RU003971"/>
    </source>
</evidence>
<feature type="domain" description="Caspase family p10" evidence="8">
    <location>
        <begin position="105"/>
        <end position="193"/>
    </location>
</feature>
<dbReference type="Gene3D" id="3.40.50.1460">
    <property type="match status" value="1"/>
</dbReference>
<dbReference type="GO" id="GO:0006915">
    <property type="term" value="P:apoptotic process"/>
    <property type="evidence" value="ECO:0007669"/>
    <property type="project" value="UniProtKB-KW"/>
</dbReference>
<dbReference type="PROSITE" id="PS50207">
    <property type="entry name" value="CASPASE_P10"/>
    <property type="match status" value="1"/>
</dbReference>
<evidence type="ECO:0000256" key="6">
    <source>
        <dbReference type="ARBA" id="ARBA00023145"/>
    </source>
</evidence>
<dbReference type="Proteomes" id="UP000085678">
    <property type="component" value="Unplaced"/>
</dbReference>
<dbReference type="Pfam" id="PF00656">
    <property type="entry name" value="Peptidase_C14"/>
    <property type="match status" value="1"/>
</dbReference>
<dbReference type="OrthoDB" id="6286214at2759"/>
<dbReference type="KEGG" id="lak:106168208"/>
<dbReference type="InterPro" id="IPR002138">
    <property type="entry name" value="Pept_C14_p10"/>
</dbReference>
<evidence type="ECO:0000259" key="8">
    <source>
        <dbReference type="PROSITE" id="PS50207"/>
    </source>
</evidence>
<dbReference type="InterPro" id="IPR016129">
    <property type="entry name" value="Caspase_his_AS"/>
</dbReference>
<evidence type="ECO:0000256" key="2">
    <source>
        <dbReference type="ARBA" id="ARBA00022670"/>
    </source>
</evidence>
<dbReference type="SUPFAM" id="SSF52129">
    <property type="entry name" value="Caspase-like"/>
    <property type="match status" value="1"/>
</dbReference>
<keyword evidence="2" id="KW-0645">Protease</keyword>
<evidence type="ECO:0000259" key="9">
    <source>
        <dbReference type="PROSITE" id="PS50208"/>
    </source>
</evidence>
<dbReference type="PRINTS" id="PR00376">
    <property type="entry name" value="IL1BCENZYME"/>
</dbReference>
<accession>A0A1S3IWR4</accession>
<evidence type="ECO:0000256" key="1">
    <source>
        <dbReference type="ARBA" id="ARBA00010134"/>
    </source>
</evidence>
<keyword evidence="5" id="KW-0788">Thiol protease</keyword>
<organism evidence="10 11">
    <name type="scientific">Lingula anatina</name>
    <name type="common">Brachiopod</name>
    <name type="synonym">Lingula unguis</name>
    <dbReference type="NCBI Taxonomy" id="7574"/>
    <lineage>
        <taxon>Eukaryota</taxon>
        <taxon>Metazoa</taxon>
        <taxon>Spiralia</taxon>
        <taxon>Lophotrochozoa</taxon>
        <taxon>Brachiopoda</taxon>
        <taxon>Linguliformea</taxon>
        <taxon>Lingulata</taxon>
        <taxon>Lingulida</taxon>
        <taxon>Linguloidea</taxon>
        <taxon>Lingulidae</taxon>
        <taxon>Lingula</taxon>
    </lineage>
</organism>
<evidence type="ECO:0000256" key="4">
    <source>
        <dbReference type="ARBA" id="ARBA00022801"/>
    </source>
</evidence>
<dbReference type="STRING" id="7574.A0A1S3IWR4"/>
<evidence type="ECO:0000256" key="3">
    <source>
        <dbReference type="ARBA" id="ARBA00022703"/>
    </source>
</evidence>
<dbReference type="PROSITE" id="PS01122">
    <property type="entry name" value="CASPASE_CYS"/>
    <property type="match status" value="1"/>
</dbReference>
<name>A0A1S3IWR4_LINAN</name>
<keyword evidence="3" id="KW-0053">Apoptosis</keyword>
<dbReference type="InterPro" id="IPR029030">
    <property type="entry name" value="Caspase-like_dom_sf"/>
</dbReference>
<dbReference type="InterPro" id="IPR011600">
    <property type="entry name" value="Pept_C14_caspase"/>
</dbReference>
<dbReference type="InterPro" id="IPR002398">
    <property type="entry name" value="Pept_C14"/>
</dbReference>
<keyword evidence="6" id="KW-0865">Zymogen</keyword>
<dbReference type="InterPro" id="IPR015917">
    <property type="entry name" value="Pept_C14A"/>
</dbReference>